<dbReference type="Gene3D" id="3.40.50.720">
    <property type="entry name" value="NAD(P)-binding Rossmann-like Domain"/>
    <property type="match status" value="1"/>
</dbReference>
<dbReference type="Pfam" id="PF08240">
    <property type="entry name" value="ADH_N"/>
    <property type="match status" value="1"/>
</dbReference>
<name>A0A2S6GJQ7_9PSEU</name>
<dbReference type="AlphaFoldDB" id="A0A2S6GJQ7"/>
<dbReference type="Pfam" id="PF13602">
    <property type="entry name" value="ADH_zinc_N_2"/>
    <property type="match status" value="1"/>
</dbReference>
<dbReference type="Proteomes" id="UP000239203">
    <property type="component" value="Unassembled WGS sequence"/>
</dbReference>
<keyword evidence="4" id="KW-1185">Reference proteome</keyword>
<evidence type="ECO:0000313" key="4">
    <source>
        <dbReference type="Proteomes" id="UP000239203"/>
    </source>
</evidence>
<dbReference type="RefSeq" id="WP_104481225.1">
    <property type="nucleotide sequence ID" value="NZ_CP154825.1"/>
</dbReference>
<protein>
    <submittedName>
        <fullName evidence="3">NADPH:quinone reductase-like Zn-dependent oxidoreductase</fullName>
    </submittedName>
</protein>
<feature type="domain" description="Enoyl reductase (ER)" evidence="2">
    <location>
        <begin position="10"/>
        <end position="307"/>
    </location>
</feature>
<dbReference type="GO" id="GO:0008270">
    <property type="term" value="F:zinc ion binding"/>
    <property type="evidence" value="ECO:0007669"/>
    <property type="project" value="InterPro"/>
</dbReference>
<evidence type="ECO:0000256" key="1">
    <source>
        <dbReference type="ARBA" id="ARBA00023002"/>
    </source>
</evidence>
<comment type="caution">
    <text evidence="3">The sequence shown here is derived from an EMBL/GenBank/DDBJ whole genome shotgun (WGS) entry which is preliminary data.</text>
</comment>
<sequence length="309" mass="32851">MKAITRERYGSVVVREVPRPEPAPGEVLVRVRAASVNPVDWQDFHGHPYVLRLSRPRVLGRDFAGQVEGLGAGVTGFVLGDKVFGEAVGAFAEYVCVDEEFVARKPENLSYGEAAAVPLAGNTALVGLRDLGVVRPGQRVLVTGAAGGVGTFAVQVAKALGARVTGVCAAADFAVVRALGADEVDEEWGRDRFDVVFDLAGDRGLRAARRRLTRGGTLLLAVGGGYRGRCLLGHLGAHAVAWFLSGFVRHRLVPIAAKPSRRNLTALRDLVETNRLTPVVDRAYPLAETALAIHHAESPDARGKTVITG</sequence>
<organism evidence="3 4">
    <name type="scientific">Actinokineospora auranticolor</name>
    <dbReference type="NCBI Taxonomy" id="155976"/>
    <lineage>
        <taxon>Bacteria</taxon>
        <taxon>Bacillati</taxon>
        <taxon>Actinomycetota</taxon>
        <taxon>Actinomycetes</taxon>
        <taxon>Pseudonocardiales</taxon>
        <taxon>Pseudonocardiaceae</taxon>
        <taxon>Actinokineospora</taxon>
    </lineage>
</organism>
<dbReference type="PANTHER" id="PTHR11695">
    <property type="entry name" value="ALCOHOL DEHYDROGENASE RELATED"/>
    <property type="match status" value="1"/>
</dbReference>
<dbReference type="SUPFAM" id="SSF51735">
    <property type="entry name" value="NAD(P)-binding Rossmann-fold domains"/>
    <property type="match status" value="1"/>
</dbReference>
<dbReference type="SMART" id="SM00829">
    <property type="entry name" value="PKS_ER"/>
    <property type="match status" value="1"/>
</dbReference>
<evidence type="ECO:0000259" key="2">
    <source>
        <dbReference type="SMART" id="SM00829"/>
    </source>
</evidence>
<reference evidence="3 4" key="1">
    <citation type="submission" date="2018-02" db="EMBL/GenBank/DDBJ databases">
        <title>Genomic Encyclopedia of Archaeal and Bacterial Type Strains, Phase II (KMG-II): from individual species to whole genera.</title>
        <authorList>
            <person name="Goeker M."/>
        </authorList>
    </citation>
    <scope>NUCLEOTIDE SEQUENCE [LARGE SCALE GENOMIC DNA]</scope>
    <source>
        <strain evidence="3 4">YU 961-1</strain>
    </source>
</reference>
<accession>A0A2S6GJQ7</accession>
<dbReference type="SUPFAM" id="SSF50129">
    <property type="entry name" value="GroES-like"/>
    <property type="match status" value="1"/>
</dbReference>
<dbReference type="PROSITE" id="PS01162">
    <property type="entry name" value="QOR_ZETA_CRYSTAL"/>
    <property type="match status" value="1"/>
</dbReference>
<dbReference type="OrthoDB" id="3727682at2"/>
<keyword evidence="1" id="KW-0560">Oxidoreductase</keyword>
<gene>
    <name evidence="3" type="ORF">CLV40_114120</name>
</gene>
<dbReference type="InterPro" id="IPR050700">
    <property type="entry name" value="YIM1/Zinc_Alcohol_DH_Fams"/>
</dbReference>
<dbReference type="GO" id="GO:0016491">
    <property type="term" value="F:oxidoreductase activity"/>
    <property type="evidence" value="ECO:0007669"/>
    <property type="project" value="UniProtKB-KW"/>
</dbReference>
<dbReference type="InterPro" id="IPR020843">
    <property type="entry name" value="ER"/>
</dbReference>
<dbReference type="PANTHER" id="PTHR11695:SF294">
    <property type="entry name" value="RETICULON-4-INTERACTING PROTEIN 1, MITOCHONDRIAL"/>
    <property type="match status" value="1"/>
</dbReference>
<dbReference type="InterPro" id="IPR011032">
    <property type="entry name" value="GroES-like_sf"/>
</dbReference>
<dbReference type="CDD" id="cd08267">
    <property type="entry name" value="MDR1"/>
    <property type="match status" value="1"/>
</dbReference>
<dbReference type="Gene3D" id="3.90.180.10">
    <property type="entry name" value="Medium-chain alcohol dehydrogenases, catalytic domain"/>
    <property type="match status" value="1"/>
</dbReference>
<evidence type="ECO:0000313" key="3">
    <source>
        <dbReference type="EMBL" id="PPK65468.1"/>
    </source>
</evidence>
<dbReference type="InterPro" id="IPR036291">
    <property type="entry name" value="NAD(P)-bd_dom_sf"/>
</dbReference>
<dbReference type="InterPro" id="IPR002364">
    <property type="entry name" value="Quin_OxRdtase/zeta-crystal_CS"/>
</dbReference>
<proteinExistence type="predicted"/>
<dbReference type="EMBL" id="PTIX01000014">
    <property type="protein sequence ID" value="PPK65468.1"/>
    <property type="molecule type" value="Genomic_DNA"/>
</dbReference>
<dbReference type="InterPro" id="IPR013154">
    <property type="entry name" value="ADH-like_N"/>
</dbReference>